<dbReference type="Proteomes" id="UP000273252">
    <property type="component" value="Unassembled WGS sequence"/>
</dbReference>
<dbReference type="AlphaFoldDB" id="A0A3A6QQE1"/>
<gene>
    <name evidence="2" type="ORF">DZ860_11645</name>
</gene>
<dbReference type="GO" id="GO:0016747">
    <property type="term" value="F:acyltransferase activity, transferring groups other than amino-acyl groups"/>
    <property type="evidence" value="ECO:0007669"/>
    <property type="project" value="InterPro"/>
</dbReference>
<dbReference type="PANTHER" id="PTHR43259:SF1">
    <property type="entry name" value="N-ACETYLTRANSFERASE DOMAIN-CONTAINING PROTEIN"/>
    <property type="match status" value="1"/>
</dbReference>
<dbReference type="RefSeq" id="WP_120031443.1">
    <property type="nucleotide sequence ID" value="NZ_QVMU01000009.1"/>
</dbReference>
<protein>
    <submittedName>
        <fullName evidence="2">GNAT family N-acetyltransferase</fullName>
    </submittedName>
</protein>
<dbReference type="Gene3D" id="3.40.630.30">
    <property type="match status" value="1"/>
</dbReference>
<organism evidence="2 3">
    <name type="scientific">Vibrio sinensis</name>
    <dbReference type="NCBI Taxonomy" id="2302434"/>
    <lineage>
        <taxon>Bacteria</taxon>
        <taxon>Pseudomonadati</taxon>
        <taxon>Pseudomonadota</taxon>
        <taxon>Gammaproteobacteria</taxon>
        <taxon>Vibrionales</taxon>
        <taxon>Vibrionaceae</taxon>
        <taxon>Vibrio</taxon>
    </lineage>
</organism>
<dbReference type="OrthoDB" id="9787920at2"/>
<sequence length="138" mass="15828">MNIEFIFNPATEIKDTVLKGLRGFNANHFPHDNSEDIACVTKNDDGEIKGGLTGEIYMNTLFIHYFWLDDSLRGSGMGTQLIQKVEQMVQQRGVTDIYLDTFTFQAREFYLKMGFEEVGRFTGYPMAGVDKIFLQKHL</sequence>
<feature type="domain" description="N-acetyltransferase" evidence="1">
    <location>
        <begin position="1"/>
        <end position="138"/>
    </location>
</feature>
<reference evidence="2 3" key="1">
    <citation type="submission" date="2018-08" db="EMBL/GenBank/DDBJ databases">
        <title>Vibrio isolated from the Eastern China Marginal Seas.</title>
        <authorList>
            <person name="Li Y."/>
        </authorList>
    </citation>
    <scope>NUCLEOTIDE SEQUENCE [LARGE SCALE GENOMIC DNA]</scope>
    <source>
        <strain evidence="2 3">BEI233</strain>
    </source>
</reference>
<dbReference type="PANTHER" id="PTHR43259">
    <property type="entry name" value="SPT10P"/>
    <property type="match status" value="1"/>
</dbReference>
<dbReference type="PROSITE" id="PS51186">
    <property type="entry name" value="GNAT"/>
    <property type="match status" value="1"/>
</dbReference>
<dbReference type="EMBL" id="QVMU01000009">
    <property type="protein sequence ID" value="RJX70979.1"/>
    <property type="molecule type" value="Genomic_DNA"/>
</dbReference>
<dbReference type="InterPro" id="IPR052829">
    <property type="entry name" value="N-acetyltransferase_domain"/>
</dbReference>
<dbReference type="InterPro" id="IPR016181">
    <property type="entry name" value="Acyl_CoA_acyltransferase"/>
</dbReference>
<name>A0A3A6QQE1_9VIBR</name>
<dbReference type="SUPFAM" id="SSF55729">
    <property type="entry name" value="Acyl-CoA N-acyltransferases (Nat)"/>
    <property type="match status" value="1"/>
</dbReference>
<comment type="caution">
    <text evidence="2">The sequence shown here is derived from an EMBL/GenBank/DDBJ whole genome shotgun (WGS) entry which is preliminary data.</text>
</comment>
<keyword evidence="2" id="KW-0808">Transferase</keyword>
<dbReference type="CDD" id="cd04301">
    <property type="entry name" value="NAT_SF"/>
    <property type="match status" value="1"/>
</dbReference>
<evidence type="ECO:0000313" key="2">
    <source>
        <dbReference type="EMBL" id="RJX70979.1"/>
    </source>
</evidence>
<keyword evidence="3" id="KW-1185">Reference proteome</keyword>
<proteinExistence type="predicted"/>
<evidence type="ECO:0000259" key="1">
    <source>
        <dbReference type="PROSITE" id="PS51186"/>
    </source>
</evidence>
<evidence type="ECO:0000313" key="3">
    <source>
        <dbReference type="Proteomes" id="UP000273252"/>
    </source>
</evidence>
<dbReference type="InterPro" id="IPR000182">
    <property type="entry name" value="GNAT_dom"/>
</dbReference>
<dbReference type="Pfam" id="PF00583">
    <property type="entry name" value="Acetyltransf_1"/>
    <property type="match status" value="1"/>
</dbReference>
<accession>A0A3A6QQE1</accession>